<feature type="transmembrane region" description="Helical" evidence="1">
    <location>
        <begin position="77"/>
        <end position="98"/>
    </location>
</feature>
<dbReference type="InterPro" id="IPR005352">
    <property type="entry name" value="Erg28"/>
</dbReference>
<name>A0A0M3I3S2_ASCLU</name>
<evidence type="ECO:0000256" key="1">
    <source>
        <dbReference type="SAM" id="Phobius"/>
    </source>
</evidence>
<dbReference type="AlphaFoldDB" id="A0A0M3I3S2"/>
<keyword evidence="2" id="KW-1185">Reference proteome</keyword>
<sequence>MDKRTFVRTWLAFTVLQLIGNLWQCTNSKGFPAKMFREHAWNQVSPIVSRLFFVHNLLILVLRLCLIFWFDSRPLHVFHLACSTISMVYLALEAFYFLSLDSCVPVISQVVLSGVSVVIVLACKNAIFDDPPSTKSEKRKLTSKHFLTPLGNLSSLEETKKKQ</sequence>
<feature type="transmembrane region" description="Helical" evidence="1">
    <location>
        <begin position="104"/>
        <end position="123"/>
    </location>
</feature>
<dbReference type="Proteomes" id="UP000036681">
    <property type="component" value="Unplaced"/>
</dbReference>
<reference evidence="3" key="1">
    <citation type="submission" date="2017-02" db="UniProtKB">
        <authorList>
            <consortium name="WormBaseParasite"/>
        </authorList>
    </citation>
    <scope>IDENTIFICATION</scope>
</reference>
<evidence type="ECO:0000313" key="2">
    <source>
        <dbReference type="Proteomes" id="UP000036681"/>
    </source>
</evidence>
<accession>A0A0M3I3S2</accession>
<dbReference type="Pfam" id="PF03694">
    <property type="entry name" value="Erg28"/>
    <property type="match status" value="1"/>
</dbReference>
<proteinExistence type="predicted"/>
<protein>
    <submittedName>
        <fullName evidence="3">Transmembrane protein</fullName>
    </submittedName>
</protein>
<evidence type="ECO:0000313" key="3">
    <source>
        <dbReference type="WBParaSite" id="ALUE_0001132901-mRNA-1"/>
    </source>
</evidence>
<dbReference type="GO" id="GO:0016020">
    <property type="term" value="C:membrane"/>
    <property type="evidence" value="ECO:0007669"/>
    <property type="project" value="InterPro"/>
</dbReference>
<dbReference type="WBParaSite" id="ALUE_0001132901-mRNA-1">
    <property type="protein sequence ID" value="ALUE_0001132901-mRNA-1"/>
    <property type="gene ID" value="ALUE_0001132901"/>
</dbReference>
<organism evidence="2 3">
    <name type="scientific">Ascaris lumbricoides</name>
    <name type="common">Giant roundworm</name>
    <dbReference type="NCBI Taxonomy" id="6252"/>
    <lineage>
        <taxon>Eukaryota</taxon>
        <taxon>Metazoa</taxon>
        <taxon>Ecdysozoa</taxon>
        <taxon>Nematoda</taxon>
        <taxon>Chromadorea</taxon>
        <taxon>Rhabditida</taxon>
        <taxon>Spirurina</taxon>
        <taxon>Ascaridomorpha</taxon>
        <taxon>Ascaridoidea</taxon>
        <taxon>Ascarididae</taxon>
        <taxon>Ascaris</taxon>
    </lineage>
</organism>
<keyword evidence="1" id="KW-0812">Transmembrane</keyword>
<keyword evidence="1" id="KW-1133">Transmembrane helix</keyword>
<keyword evidence="1" id="KW-0472">Membrane</keyword>
<feature type="transmembrane region" description="Helical" evidence="1">
    <location>
        <begin position="52"/>
        <end position="70"/>
    </location>
</feature>